<dbReference type="SUPFAM" id="SSF50129">
    <property type="entry name" value="GroES-like"/>
    <property type="match status" value="1"/>
</dbReference>
<protein>
    <submittedName>
        <fullName evidence="4">NAD(P)H-quinone oxidoreductase</fullName>
    </submittedName>
</protein>
<dbReference type="EMBL" id="QTJU01000010">
    <property type="protein sequence ID" value="RFM26244.1"/>
    <property type="molecule type" value="Genomic_DNA"/>
</dbReference>
<comment type="caution">
    <text evidence="4">The sequence shown here is derived from an EMBL/GenBank/DDBJ whole genome shotgun (WGS) entry which is preliminary data.</text>
</comment>
<feature type="domain" description="Enoyl reductase (ER)" evidence="3">
    <location>
        <begin position="10"/>
        <end position="320"/>
    </location>
</feature>
<dbReference type="Gene3D" id="3.40.50.720">
    <property type="entry name" value="NAD(P)-binding Rossmann-like Domain"/>
    <property type="match status" value="1"/>
</dbReference>
<dbReference type="InterPro" id="IPR013149">
    <property type="entry name" value="ADH-like_C"/>
</dbReference>
<evidence type="ECO:0000313" key="5">
    <source>
        <dbReference type="Proteomes" id="UP000261284"/>
    </source>
</evidence>
<keyword evidence="1" id="KW-0521">NADP</keyword>
<keyword evidence="5" id="KW-1185">Reference proteome</keyword>
<dbReference type="NCBIfam" id="TIGR02824">
    <property type="entry name" value="quinone_pig3"/>
    <property type="match status" value="1"/>
</dbReference>
<dbReference type="Gene3D" id="3.90.180.10">
    <property type="entry name" value="Medium-chain alcohol dehydrogenases, catalytic domain"/>
    <property type="match status" value="1"/>
</dbReference>
<evidence type="ECO:0000313" key="4">
    <source>
        <dbReference type="EMBL" id="RFM26244.1"/>
    </source>
</evidence>
<dbReference type="Proteomes" id="UP000261284">
    <property type="component" value="Unassembled WGS sequence"/>
</dbReference>
<dbReference type="OrthoDB" id="648910at2"/>
<sequence>MKAVVITQPGEPEVLQWTEQPTPVPAHDEVLVQVLAAGINRPDIMQRQGKYPPPPGVPQHIPGLEIAGIVTQCGEAVTRWAPGDKVCALVGGGGYAEYCTVPAAQCLPMPVALSYAAAASLPETVYTVWSNLFQRGQLQQGERVLIHGGSSGIGVTAIQLAKAFGATVFATAGSAEKCRACEDLGATTCINYRTADFEAVLQSQGVHVILDMIGGDYIPKNLRLLVPDGRLVFINTMKGSKAEIDMHYIMRQRITITGSTLRNREAAFKAALTKAVEQKVWPLIDSGKFQPVVYKTFLFTEAAAAHRLLESSEHIGKLVLVRES</sequence>
<evidence type="ECO:0000259" key="3">
    <source>
        <dbReference type="SMART" id="SM00829"/>
    </source>
</evidence>
<evidence type="ECO:0000256" key="1">
    <source>
        <dbReference type="ARBA" id="ARBA00022857"/>
    </source>
</evidence>
<organism evidence="4 5">
    <name type="scientific">Deminuibacter soli</name>
    <dbReference type="NCBI Taxonomy" id="2291815"/>
    <lineage>
        <taxon>Bacteria</taxon>
        <taxon>Pseudomonadati</taxon>
        <taxon>Bacteroidota</taxon>
        <taxon>Chitinophagia</taxon>
        <taxon>Chitinophagales</taxon>
        <taxon>Chitinophagaceae</taxon>
        <taxon>Deminuibacter</taxon>
    </lineage>
</organism>
<gene>
    <name evidence="4" type="ORF">DXN05_20235</name>
</gene>
<dbReference type="InterPro" id="IPR013154">
    <property type="entry name" value="ADH-like_N"/>
</dbReference>
<dbReference type="InterPro" id="IPR014189">
    <property type="entry name" value="Quinone_OxRdtase_PIG3"/>
</dbReference>
<dbReference type="InterPro" id="IPR036291">
    <property type="entry name" value="NAD(P)-bd_dom_sf"/>
</dbReference>
<dbReference type="Pfam" id="PF00107">
    <property type="entry name" value="ADH_zinc_N"/>
    <property type="match status" value="1"/>
</dbReference>
<dbReference type="AlphaFoldDB" id="A0A3E1NEL6"/>
<dbReference type="InterPro" id="IPR020843">
    <property type="entry name" value="ER"/>
</dbReference>
<dbReference type="CDD" id="cd05276">
    <property type="entry name" value="p53_inducible_oxidoreductase"/>
    <property type="match status" value="1"/>
</dbReference>
<name>A0A3E1NEL6_9BACT</name>
<dbReference type="PANTHER" id="PTHR48106:SF8">
    <property type="entry name" value="OS02G0805600 PROTEIN"/>
    <property type="match status" value="1"/>
</dbReference>
<keyword evidence="2" id="KW-0560">Oxidoreductase</keyword>
<reference evidence="4 5" key="1">
    <citation type="submission" date="2018-08" db="EMBL/GenBank/DDBJ databases">
        <title>Chitinophagaceae sp. K23C18032701, a novel bacterium isolated from forest soil.</title>
        <authorList>
            <person name="Wang C."/>
        </authorList>
    </citation>
    <scope>NUCLEOTIDE SEQUENCE [LARGE SCALE GENOMIC DNA]</scope>
    <source>
        <strain evidence="4 5">K23C18032701</strain>
    </source>
</reference>
<dbReference type="Pfam" id="PF08240">
    <property type="entry name" value="ADH_N"/>
    <property type="match status" value="1"/>
</dbReference>
<accession>A0A3E1NEL6</accession>
<dbReference type="GO" id="GO:0070402">
    <property type="term" value="F:NADPH binding"/>
    <property type="evidence" value="ECO:0007669"/>
    <property type="project" value="TreeGrafter"/>
</dbReference>
<dbReference type="SMART" id="SM00829">
    <property type="entry name" value="PKS_ER"/>
    <property type="match status" value="1"/>
</dbReference>
<dbReference type="RefSeq" id="WP_116849116.1">
    <property type="nucleotide sequence ID" value="NZ_QTJU01000010.1"/>
</dbReference>
<dbReference type="PANTHER" id="PTHR48106">
    <property type="entry name" value="QUINONE OXIDOREDUCTASE PIG3-RELATED"/>
    <property type="match status" value="1"/>
</dbReference>
<dbReference type="GO" id="GO:0016651">
    <property type="term" value="F:oxidoreductase activity, acting on NAD(P)H"/>
    <property type="evidence" value="ECO:0007669"/>
    <property type="project" value="TreeGrafter"/>
</dbReference>
<proteinExistence type="predicted"/>
<dbReference type="SUPFAM" id="SSF51735">
    <property type="entry name" value="NAD(P)-binding Rossmann-fold domains"/>
    <property type="match status" value="1"/>
</dbReference>
<dbReference type="InterPro" id="IPR011032">
    <property type="entry name" value="GroES-like_sf"/>
</dbReference>
<evidence type="ECO:0000256" key="2">
    <source>
        <dbReference type="ARBA" id="ARBA00023002"/>
    </source>
</evidence>